<dbReference type="PROSITE" id="PS00108">
    <property type="entry name" value="PROTEIN_KINASE_ST"/>
    <property type="match status" value="1"/>
</dbReference>
<evidence type="ECO:0000259" key="13">
    <source>
        <dbReference type="PROSITE" id="PS51285"/>
    </source>
</evidence>
<keyword evidence="6 9" id="KW-0547">Nucleotide-binding</keyword>
<dbReference type="InterPro" id="IPR000719">
    <property type="entry name" value="Prot_kinase_dom"/>
</dbReference>
<dbReference type="GeneID" id="5892592"/>
<evidence type="ECO:0000256" key="4">
    <source>
        <dbReference type="ARBA" id="ARBA00022553"/>
    </source>
</evidence>
<dbReference type="InterPro" id="IPR008271">
    <property type="entry name" value="Ser/Thr_kinase_AS"/>
</dbReference>
<name>A9V404_MONBE</name>
<dbReference type="CDD" id="cd01241">
    <property type="entry name" value="PH_PKB"/>
    <property type="match status" value="1"/>
</dbReference>
<keyword evidence="4" id="KW-0597">Phosphoprotein</keyword>
<evidence type="ECO:0000256" key="2">
    <source>
        <dbReference type="ARBA" id="ARBA00012513"/>
    </source>
</evidence>
<keyword evidence="3 10" id="KW-0723">Serine/threonine-protein kinase</keyword>
<dbReference type="PROSITE" id="PS50003">
    <property type="entry name" value="PH_DOMAIN"/>
    <property type="match status" value="1"/>
</dbReference>
<dbReference type="SUPFAM" id="SSF56112">
    <property type="entry name" value="Protein kinase-like (PK-like)"/>
    <property type="match status" value="1"/>
</dbReference>
<dbReference type="SMART" id="SM00133">
    <property type="entry name" value="S_TK_X"/>
    <property type="match status" value="1"/>
</dbReference>
<evidence type="ECO:0000259" key="12">
    <source>
        <dbReference type="PROSITE" id="PS50011"/>
    </source>
</evidence>
<feature type="domain" description="Protein kinase" evidence="12">
    <location>
        <begin position="141"/>
        <end position="398"/>
    </location>
</feature>
<dbReference type="OMA" id="GEYISTW"/>
<dbReference type="InterPro" id="IPR017441">
    <property type="entry name" value="Protein_kinase_ATP_BS"/>
</dbReference>
<dbReference type="Gene3D" id="1.10.510.10">
    <property type="entry name" value="Transferase(Phosphotransferase) domain 1"/>
    <property type="match status" value="1"/>
</dbReference>
<evidence type="ECO:0000313" key="14">
    <source>
        <dbReference type="EMBL" id="EDQ87800.1"/>
    </source>
</evidence>
<organism evidence="14 15">
    <name type="scientific">Monosiga brevicollis</name>
    <name type="common">Choanoflagellate</name>
    <dbReference type="NCBI Taxonomy" id="81824"/>
    <lineage>
        <taxon>Eukaryota</taxon>
        <taxon>Choanoflagellata</taxon>
        <taxon>Craspedida</taxon>
        <taxon>Salpingoecidae</taxon>
        <taxon>Monosiga</taxon>
    </lineage>
</organism>
<dbReference type="InterPro" id="IPR011993">
    <property type="entry name" value="PH-like_dom_sf"/>
</dbReference>
<gene>
    <name evidence="14" type="ORF">MONBRDRAFT_37785</name>
</gene>
<feature type="binding site" evidence="9">
    <location>
        <position position="170"/>
    </location>
    <ligand>
        <name>ATP</name>
        <dbReference type="ChEBI" id="CHEBI:30616"/>
    </ligand>
</feature>
<dbReference type="FunFam" id="1.10.510.10:FF:000008">
    <property type="entry name" value="Non-specific serine/threonine protein kinase"/>
    <property type="match status" value="1"/>
</dbReference>
<dbReference type="InterPro" id="IPR011009">
    <property type="entry name" value="Kinase-like_dom_sf"/>
</dbReference>
<keyword evidence="7" id="KW-0418">Kinase</keyword>
<dbReference type="RefSeq" id="XP_001747333.1">
    <property type="nucleotide sequence ID" value="XM_001747281.1"/>
</dbReference>
<evidence type="ECO:0000256" key="1">
    <source>
        <dbReference type="ARBA" id="ARBA00006935"/>
    </source>
</evidence>
<dbReference type="eggNOG" id="KOG0690">
    <property type="taxonomic scope" value="Eukaryota"/>
</dbReference>
<dbReference type="GO" id="GO:0035556">
    <property type="term" value="P:intracellular signal transduction"/>
    <property type="evidence" value="ECO:0000318"/>
    <property type="project" value="GO_Central"/>
</dbReference>
<evidence type="ECO:0000256" key="3">
    <source>
        <dbReference type="ARBA" id="ARBA00022527"/>
    </source>
</evidence>
<protein>
    <recommendedName>
        <fullName evidence="2">non-specific serine/threonine protein kinase</fullName>
        <ecNumber evidence="2">2.7.11.1</ecNumber>
    </recommendedName>
</protein>
<dbReference type="PROSITE" id="PS50011">
    <property type="entry name" value="PROTEIN_KINASE_DOM"/>
    <property type="match status" value="1"/>
</dbReference>
<accession>A9V404</accession>
<dbReference type="SUPFAM" id="SSF50729">
    <property type="entry name" value="PH domain-like"/>
    <property type="match status" value="1"/>
</dbReference>
<dbReference type="SMART" id="SM00233">
    <property type="entry name" value="PH"/>
    <property type="match status" value="1"/>
</dbReference>
<dbReference type="InterPro" id="IPR039026">
    <property type="entry name" value="PH_PKB"/>
</dbReference>
<dbReference type="Gene3D" id="3.30.200.20">
    <property type="entry name" value="Phosphorylase Kinase, domain 1"/>
    <property type="match status" value="1"/>
</dbReference>
<dbReference type="Gene3D" id="2.30.29.30">
    <property type="entry name" value="Pleckstrin-homology domain (PH domain)/Phosphotyrosine-binding domain (PTB)"/>
    <property type="match status" value="1"/>
</dbReference>
<dbReference type="Pfam" id="PF00433">
    <property type="entry name" value="Pkinase_C"/>
    <property type="match status" value="1"/>
</dbReference>
<dbReference type="InterPro" id="IPR017892">
    <property type="entry name" value="Pkinase_C"/>
</dbReference>
<keyword evidence="15" id="KW-1185">Reference proteome</keyword>
<dbReference type="KEGG" id="mbr:MONBRDRAFT_37785"/>
<keyword evidence="8 9" id="KW-0067">ATP-binding</keyword>
<dbReference type="PANTHER" id="PTHR24351">
    <property type="entry name" value="RIBOSOMAL PROTEIN S6 KINASE"/>
    <property type="match status" value="1"/>
</dbReference>
<evidence type="ECO:0000256" key="6">
    <source>
        <dbReference type="ARBA" id="ARBA00022741"/>
    </source>
</evidence>
<evidence type="ECO:0000256" key="8">
    <source>
        <dbReference type="ARBA" id="ARBA00022840"/>
    </source>
</evidence>
<reference evidence="14 15" key="1">
    <citation type="journal article" date="2008" name="Nature">
        <title>The genome of the choanoflagellate Monosiga brevicollis and the origin of metazoans.</title>
        <authorList>
            <consortium name="JGI Sequencing"/>
            <person name="King N."/>
            <person name="Westbrook M.J."/>
            <person name="Young S.L."/>
            <person name="Kuo A."/>
            <person name="Abedin M."/>
            <person name="Chapman J."/>
            <person name="Fairclough S."/>
            <person name="Hellsten U."/>
            <person name="Isogai Y."/>
            <person name="Letunic I."/>
            <person name="Marr M."/>
            <person name="Pincus D."/>
            <person name="Putnam N."/>
            <person name="Rokas A."/>
            <person name="Wright K.J."/>
            <person name="Zuzow R."/>
            <person name="Dirks W."/>
            <person name="Good M."/>
            <person name="Goodstein D."/>
            <person name="Lemons D."/>
            <person name="Li W."/>
            <person name="Lyons J.B."/>
            <person name="Morris A."/>
            <person name="Nichols S."/>
            <person name="Richter D.J."/>
            <person name="Salamov A."/>
            <person name="Bork P."/>
            <person name="Lim W.A."/>
            <person name="Manning G."/>
            <person name="Miller W.T."/>
            <person name="McGinnis W."/>
            <person name="Shapiro H."/>
            <person name="Tjian R."/>
            <person name="Grigoriev I.V."/>
            <person name="Rokhsar D."/>
        </authorList>
    </citation>
    <scope>NUCLEOTIDE SEQUENCE [LARGE SCALE GENOMIC DNA]</scope>
    <source>
        <strain evidence="15">MX1 / ATCC 50154</strain>
    </source>
</reference>
<evidence type="ECO:0000256" key="7">
    <source>
        <dbReference type="ARBA" id="ARBA00022777"/>
    </source>
</evidence>
<dbReference type="InterPro" id="IPR000961">
    <property type="entry name" value="AGC-kinase_C"/>
</dbReference>
<dbReference type="PROSITE" id="PS51285">
    <property type="entry name" value="AGC_KINASE_CTER"/>
    <property type="match status" value="1"/>
</dbReference>
<evidence type="ECO:0000256" key="10">
    <source>
        <dbReference type="RuleBase" id="RU000304"/>
    </source>
</evidence>
<dbReference type="Proteomes" id="UP000001357">
    <property type="component" value="Unassembled WGS sequence"/>
</dbReference>
<dbReference type="AlphaFoldDB" id="A9V404"/>
<dbReference type="STRING" id="81824.A9V404"/>
<keyword evidence="5" id="KW-0808">Transferase</keyword>
<dbReference type="Pfam" id="PF00069">
    <property type="entry name" value="Pkinase"/>
    <property type="match status" value="1"/>
</dbReference>
<comment type="similarity">
    <text evidence="1">Belongs to the protein kinase superfamily. AGC Ser/Thr protein kinase family. RAC subfamily.</text>
</comment>
<dbReference type="InterPro" id="IPR001849">
    <property type="entry name" value="PH_domain"/>
</dbReference>
<feature type="domain" description="AGC-kinase C-terminal" evidence="13">
    <location>
        <begin position="399"/>
        <end position="486"/>
    </location>
</feature>
<evidence type="ECO:0000256" key="5">
    <source>
        <dbReference type="ARBA" id="ARBA00022679"/>
    </source>
</evidence>
<evidence type="ECO:0000256" key="9">
    <source>
        <dbReference type="PROSITE-ProRule" id="PRU10141"/>
    </source>
</evidence>
<dbReference type="GO" id="GO:0004674">
    <property type="term" value="F:protein serine/threonine kinase activity"/>
    <property type="evidence" value="ECO:0000318"/>
    <property type="project" value="GO_Central"/>
</dbReference>
<dbReference type="Pfam" id="PF00169">
    <property type="entry name" value="PH"/>
    <property type="match status" value="1"/>
</dbReference>
<dbReference type="SMART" id="SM00220">
    <property type="entry name" value="S_TKc"/>
    <property type="match status" value="1"/>
</dbReference>
<dbReference type="EC" id="2.7.11.1" evidence="2"/>
<dbReference type="GO" id="GO:0005524">
    <property type="term" value="F:ATP binding"/>
    <property type="evidence" value="ECO:0007669"/>
    <property type="project" value="UniProtKB-UniRule"/>
</dbReference>
<dbReference type="FunFam" id="3.30.200.20:FF:000103">
    <property type="entry name" value="Protein kinase C"/>
    <property type="match status" value="1"/>
</dbReference>
<dbReference type="FunFam" id="2.30.29.30:FF:000027">
    <property type="entry name" value="Non-specific serine/threonine protein kinase"/>
    <property type="match status" value="1"/>
</dbReference>
<dbReference type="EMBL" id="CH991557">
    <property type="protein sequence ID" value="EDQ87800.1"/>
    <property type="molecule type" value="Genomic_DNA"/>
</dbReference>
<proteinExistence type="inferred from homology"/>
<sequence length="486" mass="55550">MESRVIKEGKLLKRGEYISTWRVRWFILRDDGTFRGYKNRPMTPTDPPVNLFEIKDCTLGVTDDDKSGKFGFSIRFVQMTRIIERTFYTETLEEREGWIQAINDVKARVDESQPADMRSEYRAMSFIGGRPEAIEMDMDSFELLKVLGKGTFGKVMLARLKLNRKIYAMKVLKKSMVLEKDELAHTLTENSVLAKASHPFLTSLHFSFQTPELLCFVMEYVNGGELFYHLRKEKRFSEERVRFYASEITSALTYMHSEGIVYRDLKLENVMLSSEGHIKITDFGLAKEEIHYGDKTTTFVGTPEYLAPEVIVDSEYGRAVDWWGLGVISYEMLAGALPFNSRDYEKLFNLILTQEVTFPAHFSAEAADCISRLLDKEPSTRLGGAVNDGKDVMAHPWFHSIDWEALEAKTIDPPFVPKVRGEDDVGNFDSYFTSENPILTPEDVSFGLLSLYPHPHGPAFRRLPVVLKHSGIYMGTPISILLVNFV</sequence>
<evidence type="ECO:0000313" key="15">
    <source>
        <dbReference type="Proteomes" id="UP000001357"/>
    </source>
</evidence>
<dbReference type="PROSITE" id="PS00107">
    <property type="entry name" value="PROTEIN_KINASE_ATP"/>
    <property type="match status" value="1"/>
</dbReference>
<feature type="domain" description="PH" evidence="11">
    <location>
        <begin position="4"/>
        <end position="107"/>
    </location>
</feature>
<dbReference type="InParanoid" id="A9V404"/>
<evidence type="ECO:0000259" key="11">
    <source>
        <dbReference type="PROSITE" id="PS50003"/>
    </source>
</evidence>